<evidence type="ECO:0000256" key="1">
    <source>
        <dbReference type="SAM" id="Phobius"/>
    </source>
</evidence>
<keyword evidence="1" id="KW-0812">Transmembrane</keyword>
<dbReference type="Proteomes" id="UP000230423">
    <property type="component" value="Unassembled WGS sequence"/>
</dbReference>
<reference evidence="2 3" key="1">
    <citation type="submission" date="2015-09" db="EMBL/GenBank/DDBJ databases">
        <title>Draft genome of the parasitic nematode Teladorsagia circumcincta isolate WARC Sus (inbred).</title>
        <authorList>
            <person name="Mitreva M."/>
        </authorList>
    </citation>
    <scope>NUCLEOTIDE SEQUENCE [LARGE SCALE GENOMIC DNA]</scope>
    <source>
        <strain evidence="2 3">S</strain>
    </source>
</reference>
<organism evidence="2 3">
    <name type="scientific">Teladorsagia circumcincta</name>
    <name type="common">Brown stomach worm</name>
    <name type="synonym">Ostertagia circumcincta</name>
    <dbReference type="NCBI Taxonomy" id="45464"/>
    <lineage>
        <taxon>Eukaryota</taxon>
        <taxon>Metazoa</taxon>
        <taxon>Ecdysozoa</taxon>
        <taxon>Nematoda</taxon>
        <taxon>Chromadorea</taxon>
        <taxon>Rhabditida</taxon>
        <taxon>Rhabditina</taxon>
        <taxon>Rhabditomorpha</taxon>
        <taxon>Strongyloidea</taxon>
        <taxon>Trichostrongylidae</taxon>
        <taxon>Teladorsagia</taxon>
    </lineage>
</organism>
<feature type="transmembrane region" description="Helical" evidence="1">
    <location>
        <begin position="80"/>
        <end position="96"/>
    </location>
</feature>
<sequence>MIGASYKAIPNSGLIVTSTQTASLCEMTLADAESFASSASICFTGRVLTNGLDDSRPPLLPLLSTLSVCFYPLQYNQETLQLFALLAFLFTMIWVFW</sequence>
<name>A0A2G9UHK0_TELCI</name>
<evidence type="ECO:0000313" key="3">
    <source>
        <dbReference type="Proteomes" id="UP000230423"/>
    </source>
</evidence>
<keyword evidence="1" id="KW-1133">Transmembrane helix</keyword>
<dbReference type="EMBL" id="KZ346568">
    <property type="protein sequence ID" value="PIO69656.1"/>
    <property type="molecule type" value="Genomic_DNA"/>
</dbReference>
<accession>A0A2G9UHK0</accession>
<evidence type="ECO:0000313" key="2">
    <source>
        <dbReference type="EMBL" id="PIO69656.1"/>
    </source>
</evidence>
<dbReference type="AlphaFoldDB" id="A0A2G9UHK0"/>
<proteinExistence type="predicted"/>
<keyword evidence="1" id="KW-0472">Membrane</keyword>
<gene>
    <name evidence="2" type="ORF">TELCIR_08513</name>
</gene>
<protein>
    <submittedName>
        <fullName evidence="2">Uncharacterized protein</fullName>
    </submittedName>
</protein>
<keyword evidence="3" id="KW-1185">Reference proteome</keyword>